<accession>A0A1X6MVY3</accession>
<dbReference type="Proteomes" id="UP000194127">
    <property type="component" value="Unassembled WGS sequence"/>
</dbReference>
<sequence length="252" mass="28099">MSFPLGLNGTGDVDALRHPILCDQILCSLDYHDNWLEVVAMAQYPAESSCEVIIKIEMALNMILLCSAAYYAALRVYAIFEQQKVWFLATLAIGMINPICCLYIFVRSSSNYFKLPVPAGGCSVTTFVDSTGKYVTVLSDMIGGRATSIGLDGLVFCFTWWKTRSIRPSTIVAILNRDKIISHMRNTNSLFFRMTATLTSHFILDLRKVAAREDGEEFSEREDIAMLSFSEETTDSFPRTPPATAVVLDDIV</sequence>
<protein>
    <submittedName>
        <fullName evidence="2">Uncharacterized protein</fullName>
    </submittedName>
</protein>
<dbReference type="OrthoDB" id="2799286at2759"/>
<reference evidence="2" key="1">
    <citation type="submission" date="2017-04" db="EMBL/GenBank/DDBJ databases">
        <title>Genome Sequence of the Model Brown-Rot Fungus Postia placenta SB12.</title>
        <authorList>
            <consortium name="DOE Joint Genome Institute"/>
            <person name="Gaskell J."/>
            <person name="Kersten P."/>
            <person name="Larrondo L.F."/>
            <person name="Canessa P."/>
            <person name="Martinez D."/>
            <person name="Hibbett D."/>
            <person name="Schmoll M."/>
            <person name="Kubicek C.P."/>
            <person name="Martinez A.T."/>
            <person name="Yadav J."/>
            <person name="Master E."/>
            <person name="Magnuson J.K."/>
            <person name="James T."/>
            <person name="Yaver D."/>
            <person name="Berka R."/>
            <person name="Labutti K."/>
            <person name="Lipzen A."/>
            <person name="Aerts A."/>
            <person name="Barry K."/>
            <person name="Henrissat B."/>
            <person name="Blanchette R."/>
            <person name="Grigoriev I."/>
            <person name="Cullen D."/>
        </authorList>
    </citation>
    <scope>NUCLEOTIDE SEQUENCE [LARGE SCALE GENOMIC DNA]</scope>
    <source>
        <strain evidence="2">MAD-698-R-SB12</strain>
    </source>
</reference>
<evidence type="ECO:0000313" key="2">
    <source>
        <dbReference type="EMBL" id="OSX60392.1"/>
    </source>
</evidence>
<dbReference type="GeneID" id="36331150"/>
<gene>
    <name evidence="2" type="ORF">POSPLADRAFT_1148604</name>
</gene>
<organism evidence="2 3">
    <name type="scientific">Postia placenta MAD-698-R-SB12</name>
    <dbReference type="NCBI Taxonomy" id="670580"/>
    <lineage>
        <taxon>Eukaryota</taxon>
        <taxon>Fungi</taxon>
        <taxon>Dikarya</taxon>
        <taxon>Basidiomycota</taxon>
        <taxon>Agaricomycotina</taxon>
        <taxon>Agaricomycetes</taxon>
        <taxon>Polyporales</taxon>
        <taxon>Adustoporiaceae</taxon>
        <taxon>Rhodonia</taxon>
    </lineage>
</organism>
<evidence type="ECO:0000313" key="3">
    <source>
        <dbReference type="Proteomes" id="UP000194127"/>
    </source>
</evidence>
<dbReference type="AlphaFoldDB" id="A0A1X6MVY3"/>
<evidence type="ECO:0000256" key="1">
    <source>
        <dbReference type="SAM" id="Phobius"/>
    </source>
</evidence>
<dbReference type="RefSeq" id="XP_024337186.1">
    <property type="nucleotide sequence ID" value="XM_024486201.1"/>
</dbReference>
<feature type="transmembrane region" description="Helical" evidence="1">
    <location>
        <begin position="58"/>
        <end position="80"/>
    </location>
</feature>
<keyword evidence="3" id="KW-1185">Reference proteome</keyword>
<keyword evidence="1" id="KW-0812">Transmembrane</keyword>
<keyword evidence="1" id="KW-1133">Transmembrane helix</keyword>
<dbReference type="EMBL" id="KZ110600">
    <property type="protein sequence ID" value="OSX60392.1"/>
    <property type="molecule type" value="Genomic_DNA"/>
</dbReference>
<proteinExistence type="predicted"/>
<keyword evidence="1" id="KW-0472">Membrane</keyword>
<feature type="transmembrane region" description="Helical" evidence="1">
    <location>
        <begin position="86"/>
        <end position="106"/>
    </location>
</feature>
<name>A0A1X6MVY3_9APHY</name>